<dbReference type="RefSeq" id="WP_026861226.1">
    <property type="nucleotide sequence ID" value="NZ_PIQE01000001.1"/>
</dbReference>
<comment type="caution">
    <text evidence="2">The sequence shown here is derived from an EMBL/GenBank/DDBJ whole genome shotgun (WGS) entry which is preliminary data.</text>
</comment>
<dbReference type="Proteomes" id="UP000287022">
    <property type="component" value="Unassembled WGS sequence"/>
</dbReference>
<evidence type="ECO:0008006" key="4">
    <source>
        <dbReference type="Google" id="ProtNLM"/>
    </source>
</evidence>
<dbReference type="SUPFAM" id="SSF56935">
    <property type="entry name" value="Porins"/>
    <property type="match status" value="1"/>
</dbReference>
<organism evidence="2 3">
    <name type="scientific">Pseudidiomarina sediminum</name>
    <dbReference type="NCBI Taxonomy" id="431675"/>
    <lineage>
        <taxon>Bacteria</taxon>
        <taxon>Pseudomonadati</taxon>
        <taxon>Pseudomonadota</taxon>
        <taxon>Gammaproteobacteria</taxon>
        <taxon>Alteromonadales</taxon>
        <taxon>Idiomarinaceae</taxon>
        <taxon>Pseudidiomarina</taxon>
    </lineage>
</organism>
<feature type="chain" id="PRO_5019443910" description="Porin" evidence="1">
    <location>
        <begin position="26"/>
        <end position="337"/>
    </location>
</feature>
<proteinExistence type="predicted"/>
<feature type="signal peptide" evidence="1">
    <location>
        <begin position="1"/>
        <end position="25"/>
    </location>
</feature>
<dbReference type="AlphaFoldDB" id="A0A432ZAL5"/>
<dbReference type="InterPro" id="IPR023614">
    <property type="entry name" value="Porin_dom_sf"/>
</dbReference>
<keyword evidence="1" id="KW-0732">Signal</keyword>
<name>A0A432ZAL5_9GAMM</name>
<keyword evidence="3" id="KW-1185">Reference proteome</keyword>
<evidence type="ECO:0000313" key="3">
    <source>
        <dbReference type="Proteomes" id="UP000287022"/>
    </source>
</evidence>
<protein>
    <recommendedName>
        <fullName evidence="4">Porin</fullName>
    </recommendedName>
</protein>
<sequence>MTRINPLYLCALSVMAASVSTLSQANESPTRLSSQVFINFSNLQAQDQANANEGWQPDLKRFYLDLEHQLARDWQVKITTDVQWHRQQDPTDVWFRHAYLNYRIDDQQFLKLGVAELPWIDYIARRVGYRYIEPSLTPKNQLATPTDPGIHYGFRHQNFSVGAAVVTGTGFKQPRWVKQFDIELTGVWHLTPQIDVATSWYEGARGQDRDAKDKLHNAQRWNLALSYQSKATRVGIEYSYNDNWRQVAKVEEDASDGWSIWASHRFHPLYSAFVRYDITQPSRRLQPTLKRDYLQLGVDWQASKMLTIALVAKQNDVTEQWLEQTQTEVGIWTQWRF</sequence>
<reference evidence="3" key="1">
    <citation type="journal article" date="2018" name="Front. Microbiol.">
        <title>Genome-Based Analysis Reveals the Taxonomy and Diversity of the Family Idiomarinaceae.</title>
        <authorList>
            <person name="Liu Y."/>
            <person name="Lai Q."/>
            <person name="Shao Z."/>
        </authorList>
    </citation>
    <scope>NUCLEOTIDE SEQUENCE [LARGE SCALE GENOMIC DNA]</scope>
    <source>
        <strain evidence="3">c121</strain>
    </source>
</reference>
<evidence type="ECO:0000256" key="1">
    <source>
        <dbReference type="SAM" id="SignalP"/>
    </source>
</evidence>
<evidence type="ECO:0000313" key="2">
    <source>
        <dbReference type="EMBL" id="RUO74951.1"/>
    </source>
</evidence>
<accession>A0A432ZAL5</accession>
<dbReference type="EMBL" id="PIQE01000001">
    <property type="protein sequence ID" value="RUO74951.1"/>
    <property type="molecule type" value="Genomic_DNA"/>
</dbReference>
<dbReference type="Gene3D" id="2.40.160.10">
    <property type="entry name" value="Porin"/>
    <property type="match status" value="1"/>
</dbReference>
<dbReference type="STRING" id="1122124.GCA_000423165_00136"/>
<gene>
    <name evidence="2" type="ORF">CWI80_06390</name>
</gene>